<dbReference type="EMBL" id="ATBP01000010">
    <property type="protein sequence ID" value="ETR74352.1"/>
    <property type="molecule type" value="Genomic_DNA"/>
</dbReference>
<dbReference type="Pfam" id="PF00404">
    <property type="entry name" value="Dockerin_1"/>
    <property type="match status" value="1"/>
</dbReference>
<sequence>MNTLYQLIIIAFVVFSSTTVHCEFLITDVQTTDITPFGFSVIWQTSEPATPGIAIFSDPQGLTEVTDNFEIIPFPLSGTHPENSNDNSEVKARAKALGLMKIQVHGCLPETTCYYKVFAHHENDTASWPENDFHMITTSKENAFISHSKQLFINFIDETNTFNTLGALIIASYSNTLCPVTAYAGDGTQPNEAYINLNHFFNLQGTNWTPQGTKEVQLTIKGIKSEPIDHSVVVDFSNNFFVSSMDSIDIDLSEAHLAGDIDNDGMIDINDAIIILNMLSGMTAGNASSQADINGDGVIAMEELIYILNYIYQSIEKVNDAFWTDEHNTPIAELKINCIDRLIRLNAEIPPEKVLKSYHFILTYDATKIEIVNVIPSPDAVFPPSEIINQVKGELTLMGSSPVGITGLATISLIDVEIKGIASGEMPFEISVERFENQESDAFIPKTHHLSIKVGPCEPRIYHSADYSPKDYEISLSELLRVIQIYNYRSGAYHCDENSEDGYRPGVGINYYCRYHTSDYSHKIRHPGKTIEYVQPDWIIDIDELLRAIQIYNVQSTPQYDVDLSSEDGFKVIMGKFNDEH</sequence>
<dbReference type="SUPFAM" id="SSF63446">
    <property type="entry name" value="Type I dockerin domain"/>
    <property type="match status" value="1"/>
</dbReference>
<dbReference type="InterPro" id="IPR016134">
    <property type="entry name" value="Dockerin_dom"/>
</dbReference>
<dbReference type="Gene3D" id="1.10.1330.10">
    <property type="entry name" value="Dockerin domain"/>
    <property type="match status" value="1"/>
</dbReference>
<dbReference type="InterPro" id="IPR002105">
    <property type="entry name" value="Dockerin_1_rpt"/>
</dbReference>
<dbReference type="AlphaFoldDB" id="A0A1V1PHH2"/>
<dbReference type="Proteomes" id="UP000189670">
    <property type="component" value="Unassembled WGS sequence"/>
</dbReference>
<evidence type="ECO:0000313" key="2">
    <source>
        <dbReference type="EMBL" id="ETR74352.1"/>
    </source>
</evidence>
<gene>
    <name evidence="2" type="ORF">OMM_00268</name>
</gene>
<proteinExistence type="predicted"/>
<feature type="domain" description="Dockerin" evidence="1">
    <location>
        <begin position="254"/>
        <end position="320"/>
    </location>
</feature>
<accession>A0A1V1PHH2</accession>
<evidence type="ECO:0000259" key="1">
    <source>
        <dbReference type="PROSITE" id="PS51766"/>
    </source>
</evidence>
<dbReference type="GO" id="GO:0000272">
    <property type="term" value="P:polysaccharide catabolic process"/>
    <property type="evidence" value="ECO:0007669"/>
    <property type="project" value="InterPro"/>
</dbReference>
<dbReference type="InterPro" id="IPR036439">
    <property type="entry name" value="Dockerin_dom_sf"/>
</dbReference>
<name>A0A1V1PHH2_9BACT</name>
<comment type="caution">
    <text evidence="2">The sequence shown here is derived from an EMBL/GenBank/DDBJ whole genome shotgun (WGS) entry which is preliminary data.</text>
</comment>
<organism evidence="2 3">
    <name type="scientific">Candidatus Magnetoglobus multicellularis str. Araruama</name>
    <dbReference type="NCBI Taxonomy" id="890399"/>
    <lineage>
        <taxon>Bacteria</taxon>
        <taxon>Pseudomonadati</taxon>
        <taxon>Thermodesulfobacteriota</taxon>
        <taxon>Desulfobacteria</taxon>
        <taxon>Desulfobacterales</taxon>
        <taxon>Desulfobacteraceae</taxon>
        <taxon>Candidatus Magnetoglobus</taxon>
    </lineage>
</organism>
<dbReference type="CDD" id="cd14256">
    <property type="entry name" value="Dockerin_I"/>
    <property type="match status" value="1"/>
</dbReference>
<reference evidence="3" key="1">
    <citation type="submission" date="2012-11" db="EMBL/GenBank/DDBJ databases">
        <authorList>
            <person name="Lucero-Rivera Y.E."/>
            <person name="Tovar-Ramirez D."/>
        </authorList>
    </citation>
    <scope>NUCLEOTIDE SEQUENCE [LARGE SCALE GENOMIC DNA]</scope>
    <source>
        <strain evidence="3">Araruama</strain>
    </source>
</reference>
<evidence type="ECO:0000313" key="3">
    <source>
        <dbReference type="Proteomes" id="UP000189670"/>
    </source>
</evidence>
<protein>
    <recommendedName>
        <fullName evidence="1">Dockerin domain-containing protein</fullName>
    </recommendedName>
</protein>
<dbReference type="PROSITE" id="PS00018">
    <property type="entry name" value="EF_HAND_1"/>
    <property type="match status" value="1"/>
</dbReference>
<dbReference type="InterPro" id="IPR018247">
    <property type="entry name" value="EF_Hand_1_Ca_BS"/>
</dbReference>
<dbReference type="GO" id="GO:0004553">
    <property type="term" value="F:hydrolase activity, hydrolyzing O-glycosyl compounds"/>
    <property type="evidence" value="ECO:0007669"/>
    <property type="project" value="InterPro"/>
</dbReference>
<dbReference type="PROSITE" id="PS51766">
    <property type="entry name" value="DOCKERIN"/>
    <property type="match status" value="1"/>
</dbReference>